<accession>F0X2P6</accession>
<organism evidence="1">
    <name type="scientific">Albugo laibachii Nc14</name>
    <dbReference type="NCBI Taxonomy" id="890382"/>
    <lineage>
        <taxon>Eukaryota</taxon>
        <taxon>Sar</taxon>
        <taxon>Stramenopiles</taxon>
        <taxon>Oomycota</taxon>
        <taxon>Peronosporomycetes</taxon>
        <taxon>Albuginales</taxon>
        <taxon>Albuginaceae</taxon>
        <taxon>Albugo</taxon>
    </lineage>
</organism>
<dbReference type="EMBL" id="FR825006">
    <property type="protein sequence ID" value="CCA28175.1"/>
    <property type="molecule type" value="Genomic_DNA"/>
</dbReference>
<name>F0X2P6_9STRA</name>
<sequence>MDEWRVFLKLDEARYVKRLGRSLYAVSDDPTELDPVFDITQTAFRLGVDVTSYNCVVVTLDDQTTGQWLSSRSNCVKMLNRQSFHRQSLFKFEYGWNGELQSRRNRQWYIGVQTRDGMLRTYNTRDKAACFRIVEADSAGYDKVMVDCAQDRR</sequence>
<reference evidence="1" key="2">
    <citation type="submission" date="2011-02" db="EMBL/GenBank/DDBJ databases">
        <authorList>
            <person name="MacLean D."/>
        </authorList>
    </citation>
    <scope>NUCLEOTIDE SEQUENCE</scope>
</reference>
<evidence type="ECO:0000313" key="1">
    <source>
        <dbReference type="EMBL" id="CCA28175.1"/>
    </source>
</evidence>
<proteinExistence type="predicted"/>
<gene>
    <name evidence="1" type="primary">AlNc14C1428G12936</name>
    <name evidence="1" type="ORF">ALNC14_143190</name>
</gene>
<dbReference type="HOGENOM" id="CLU_1716609_0_0_1"/>
<protein>
    <submittedName>
        <fullName evidence="1">Uncharacterized protein AlNc14C1428G12936</fullName>
    </submittedName>
</protein>
<dbReference type="AlphaFoldDB" id="F0X2P6"/>
<reference evidence="1" key="1">
    <citation type="journal article" date="2011" name="PLoS Biol.">
        <title>Gene gain and loss during evolution of obligate parasitism in the white rust pathogen of Arabidopsis thaliana.</title>
        <authorList>
            <person name="Kemen E."/>
            <person name="Gardiner A."/>
            <person name="Schultz-Larsen T."/>
            <person name="Kemen A.C."/>
            <person name="Balmuth A.L."/>
            <person name="Robert-Seilaniantz A."/>
            <person name="Bailey K."/>
            <person name="Holub E."/>
            <person name="Studholme D.J."/>
            <person name="Maclean D."/>
            <person name="Jones J.D."/>
        </authorList>
    </citation>
    <scope>NUCLEOTIDE SEQUENCE</scope>
</reference>